<accession>A0ABT9GX88</accession>
<sequence length="173" mass="19090">MKSNHLLALPCFALATLMLLPLQAAESSVVQALSLCQQEQDNQLRLHCYDSIQVDASEQGASTAAKQNQQARQPAAAATPAASAATAEDQFGKPRQAAANETDRIYSVVSKVEQDARGHLVIHFENGQTWRQNSSEYYPVKAGEEHYIRRAMLGSFILSNDDSNRSTRVRRMN</sequence>
<evidence type="ECO:0000313" key="4">
    <source>
        <dbReference type="Proteomes" id="UP001231616"/>
    </source>
</evidence>
<proteinExistence type="predicted"/>
<name>A0ABT9GX88_9GAMM</name>
<keyword evidence="2" id="KW-0732">Signal</keyword>
<feature type="region of interest" description="Disordered" evidence="1">
    <location>
        <begin position="60"/>
        <end position="98"/>
    </location>
</feature>
<dbReference type="EMBL" id="JAUZVZ010000006">
    <property type="protein sequence ID" value="MDP4535661.1"/>
    <property type="molecule type" value="Genomic_DNA"/>
</dbReference>
<evidence type="ECO:0000256" key="1">
    <source>
        <dbReference type="SAM" id="MobiDB-lite"/>
    </source>
</evidence>
<protein>
    <submittedName>
        <fullName evidence="3">Uncharacterized protein</fullName>
    </submittedName>
</protein>
<gene>
    <name evidence="3" type="ORF">Q3O60_05640</name>
</gene>
<feature type="signal peptide" evidence="2">
    <location>
        <begin position="1"/>
        <end position="24"/>
    </location>
</feature>
<keyword evidence="4" id="KW-1185">Reference proteome</keyword>
<evidence type="ECO:0000256" key="2">
    <source>
        <dbReference type="SAM" id="SignalP"/>
    </source>
</evidence>
<dbReference type="PIRSF" id="PIRSF032038">
    <property type="entry name" value="UCP023238"/>
    <property type="match status" value="1"/>
</dbReference>
<dbReference type="InterPro" id="IPR016987">
    <property type="entry name" value="UCP023238"/>
</dbReference>
<dbReference type="RefSeq" id="WP_305892925.1">
    <property type="nucleotide sequence ID" value="NZ_JAUZVZ010000006.1"/>
</dbReference>
<feature type="compositionally biased region" description="Low complexity" evidence="1">
    <location>
        <begin position="64"/>
        <end position="87"/>
    </location>
</feature>
<organism evidence="3 4">
    <name type="scientific">Alkalimonas collagenimarina</name>
    <dbReference type="NCBI Taxonomy" id="400390"/>
    <lineage>
        <taxon>Bacteria</taxon>
        <taxon>Pseudomonadati</taxon>
        <taxon>Pseudomonadota</taxon>
        <taxon>Gammaproteobacteria</taxon>
        <taxon>Alkalimonas</taxon>
    </lineage>
</organism>
<dbReference type="Proteomes" id="UP001231616">
    <property type="component" value="Unassembled WGS sequence"/>
</dbReference>
<comment type="caution">
    <text evidence="3">The sequence shown here is derived from an EMBL/GenBank/DDBJ whole genome shotgun (WGS) entry which is preliminary data.</text>
</comment>
<feature type="chain" id="PRO_5047532377" evidence="2">
    <location>
        <begin position="25"/>
        <end position="173"/>
    </location>
</feature>
<reference evidence="3 4" key="1">
    <citation type="submission" date="2023-08" db="EMBL/GenBank/DDBJ databases">
        <authorList>
            <person name="Joshi A."/>
            <person name="Thite S."/>
        </authorList>
    </citation>
    <scope>NUCLEOTIDE SEQUENCE [LARGE SCALE GENOMIC DNA]</scope>
    <source>
        <strain evidence="3 4">AC40</strain>
    </source>
</reference>
<evidence type="ECO:0000313" key="3">
    <source>
        <dbReference type="EMBL" id="MDP4535661.1"/>
    </source>
</evidence>